<evidence type="ECO:0000256" key="2">
    <source>
        <dbReference type="ARBA" id="ARBA00007441"/>
    </source>
</evidence>
<evidence type="ECO:0000313" key="8">
    <source>
        <dbReference type="EMBL" id="QEV16631.1"/>
    </source>
</evidence>
<protein>
    <recommendedName>
        <fullName evidence="6">Aminotransferase</fullName>
        <ecNumber evidence="6">2.6.1.-</ecNumber>
    </recommendedName>
</protein>
<dbReference type="InterPro" id="IPR004838">
    <property type="entry name" value="NHTrfase_class1_PyrdxlP-BS"/>
</dbReference>
<sequence length="363" mass="38048">MSTAYPDVVDLASGQIVEPLSPAVRAAFDKALDSDRTSAYAPAYGDPDLRTAVADHYAVRTGTPVDPEHITVTAGARHGLLVALSTVAHGGEVLVPRPHWSHYPAVVRRAGARPVPVDGGAGTGWRVGPAELEAARTERTRALLLNSPVNPTGAVYDESRVRALREWAGAHGICLITDDIYWAYGDAVDRGVRASAHEIVVGGASKVYALAGLRVGWVWGAPELSAALRDAVEYTTGPVCGTSQLAAAAALRETHAVAARVGGLAARREAAVRIMTGIPLLEPVAPAGGIYLCLDATEALSRQPHGARDDVALCRVLAERAGVRLRAGSTFGMPGHLRLCVAEEADTLAEAARRLSGFLTTFN</sequence>
<dbReference type="Proteomes" id="UP000326553">
    <property type="component" value="Chromosome"/>
</dbReference>
<dbReference type="CDD" id="cd00609">
    <property type="entry name" value="AAT_like"/>
    <property type="match status" value="1"/>
</dbReference>
<dbReference type="AlphaFoldDB" id="A0A5J6HE49"/>
<dbReference type="EC" id="2.6.1.-" evidence="6"/>
<gene>
    <name evidence="8" type="ORF">CP975_03140</name>
</gene>
<evidence type="ECO:0000259" key="7">
    <source>
        <dbReference type="Pfam" id="PF00155"/>
    </source>
</evidence>
<evidence type="ECO:0000256" key="4">
    <source>
        <dbReference type="ARBA" id="ARBA00022679"/>
    </source>
</evidence>
<dbReference type="EMBL" id="CP023695">
    <property type="protein sequence ID" value="QEV16631.1"/>
    <property type="molecule type" value="Genomic_DNA"/>
</dbReference>
<evidence type="ECO:0000256" key="1">
    <source>
        <dbReference type="ARBA" id="ARBA00001933"/>
    </source>
</evidence>
<dbReference type="PANTHER" id="PTHR46383:SF1">
    <property type="entry name" value="ASPARTATE AMINOTRANSFERASE"/>
    <property type="match status" value="1"/>
</dbReference>
<dbReference type="Gene3D" id="3.90.1150.10">
    <property type="entry name" value="Aspartate Aminotransferase, domain 1"/>
    <property type="match status" value="1"/>
</dbReference>
<dbReference type="PROSITE" id="PS00105">
    <property type="entry name" value="AA_TRANSFER_CLASS_1"/>
    <property type="match status" value="1"/>
</dbReference>
<dbReference type="InterPro" id="IPR050596">
    <property type="entry name" value="AspAT/PAT-like"/>
</dbReference>
<dbReference type="InterPro" id="IPR015424">
    <property type="entry name" value="PyrdxlP-dep_Trfase"/>
</dbReference>
<dbReference type="Pfam" id="PF00155">
    <property type="entry name" value="Aminotran_1_2"/>
    <property type="match status" value="1"/>
</dbReference>
<keyword evidence="9" id="KW-1185">Reference proteome</keyword>
<keyword evidence="3 6" id="KW-0032">Aminotransferase</keyword>
<dbReference type="GO" id="GO:0006520">
    <property type="term" value="P:amino acid metabolic process"/>
    <property type="evidence" value="ECO:0007669"/>
    <property type="project" value="InterPro"/>
</dbReference>
<dbReference type="SUPFAM" id="SSF53383">
    <property type="entry name" value="PLP-dependent transferases"/>
    <property type="match status" value="1"/>
</dbReference>
<dbReference type="GO" id="GO:0030170">
    <property type="term" value="F:pyridoxal phosphate binding"/>
    <property type="evidence" value="ECO:0007669"/>
    <property type="project" value="InterPro"/>
</dbReference>
<dbReference type="InterPro" id="IPR015421">
    <property type="entry name" value="PyrdxlP-dep_Trfase_major"/>
</dbReference>
<dbReference type="GO" id="GO:0008483">
    <property type="term" value="F:transaminase activity"/>
    <property type="evidence" value="ECO:0007669"/>
    <property type="project" value="UniProtKB-KW"/>
</dbReference>
<reference evidence="8 9" key="1">
    <citation type="submission" date="2017-09" db="EMBL/GenBank/DDBJ databases">
        <authorList>
            <person name="Lee N."/>
            <person name="Cho B.-K."/>
        </authorList>
    </citation>
    <scope>NUCLEOTIDE SEQUENCE [LARGE SCALE GENOMIC DNA]</scope>
    <source>
        <strain evidence="8 9">ATCC 12461</strain>
    </source>
</reference>
<dbReference type="Gene3D" id="3.40.640.10">
    <property type="entry name" value="Type I PLP-dependent aspartate aminotransferase-like (Major domain)"/>
    <property type="match status" value="1"/>
</dbReference>
<comment type="cofactor">
    <cofactor evidence="1 6">
        <name>pyridoxal 5'-phosphate</name>
        <dbReference type="ChEBI" id="CHEBI:597326"/>
    </cofactor>
</comment>
<proteinExistence type="inferred from homology"/>
<accession>A0A5J6HE49</accession>
<dbReference type="InterPro" id="IPR015422">
    <property type="entry name" value="PyrdxlP-dep_Trfase_small"/>
</dbReference>
<name>A0A5J6HE49_STRAD</name>
<dbReference type="OrthoDB" id="9763453at2"/>
<dbReference type="PANTHER" id="PTHR46383">
    <property type="entry name" value="ASPARTATE AMINOTRANSFERASE"/>
    <property type="match status" value="1"/>
</dbReference>
<evidence type="ECO:0000256" key="5">
    <source>
        <dbReference type="ARBA" id="ARBA00022898"/>
    </source>
</evidence>
<organism evidence="8 9">
    <name type="scientific">Streptomyces alboniger</name>
    <dbReference type="NCBI Taxonomy" id="132473"/>
    <lineage>
        <taxon>Bacteria</taxon>
        <taxon>Bacillati</taxon>
        <taxon>Actinomycetota</taxon>
        <taxon>Actinomycetes</taxon>
        <taxon>Kitasatosporales</taxon>
        <taxon>Streptomycetaceae</taxon>
        <taxon>Streptomyces</taxon>
        <taxon>Streptomyces aurantiacus group</taxon>
    </lineage>
</organism>
<evidence type="ECO:0000313" key="9">
    <source>
        <dbReference type="Proteomes" id="UP000326553"/>
    </source>
</evidence>
<evidence type="ECO:0000256" key="6">
    <source>
        <dbReference type="RuleBase" id="RU000481"/>
    </source>
</evidence>
<keyword evidence="4 6" id="KW-0808">Transferase</keyword>
<keyword evidence="5" id="KW-0663">Pyridoxal phosphate</keyword>
<dbReference type="KEGG" id="salw:CP975_03140"/>
<dbReference type="InterPro" id="IPR004839">
    <property type="entry name" value="Aminotransferase_I/II_large"/>
</dbReference>
<evidence type="ECO:0000256" key="3">
    <source>
        <dbReference type="ARBA" id="ARBA00022576"/>
    </source>
</evidence>
<comment type="similarity">
    <text evidence="2 6">Belongs to the class-I pyridoxal-phosphate-dependent aminotransferase family.</text>
</comment>
<dbReference type="RefSeq" id="WP_055528988.1">
    <property type="nucleotide sequence ID" value="NZ_CP023695.1"/>
</dbReference>
<feature type="domain" description="Aminotransferase class I/classII large" evidence="7">
    <location>
        <begin position="7"/>
        <end position="355"/>
    </location>
</feature>